<accession>A0ABS9I203</accession>
<proteinExistence type="predicted"/>
<gene>
    <name evidence="2" type="ORF">L4G47_06335</name>
</gene>
<keyword evidence="1" id="KW-0812">Transmembrane</keyword>
<sequence length="106" mass="11611">MKTKLLSAFVSLAFSLALLSGIYELHQFAFYVTLVMNVIAWALLLAGQVKDEVASNIRRYPWISLPCSILSLYALIFTGHTVLAASSFLLTALLLAVSFAKQAKKS</sequence>
<feature type="transmembrane region" description="Helical" evidence="1">
    <location>
        <begin position="59"/>
        <end position="76"/>
    </location>
</feature>
<name>A0ABS9I203_9PSED</name>
<evidence type="ECO:0000256" key="1">
    <source>
        <dbReference type="SAM" id="Phobius"/>
    </source>
</evidence>
<dbReference type="Proteomes" id="UP001162905">
    <property type="component" value="Unassembled WGS sequence"/>
</dbReference>
<keyword evidence="3" id="KW-1185">Reference proteome</keyword>
<keyword evidence="1" id="KW-1133">Transmembrane helix</keyword>
<dbReference type="EMBL" id="JAKJXH010000005">
    <property type="protein sequence ID" value="MCF7541837.1"/>
    <property type="molecule type" value="Genomic_DNA"/>
</dbReference>
<comment type="caution">
    <text evidence="2">The sequence shown here is derived from an EMBL/GenBank/DDBJ whole genome shotgun (WGS) entry which is preliminary data.</text>
</comment>
<evidence type="ECO:0000313" key="2">
    <source>
        <dbReference type="EMBL" id="MCF7541837.1"/>
    </source>
</evidence>
<reference evidence="2" key="1">
    <citation type="submission" date="2022-01" db="EMBL/GenBank/DDBJ databases">
        <title>Pseudomonas sp. nov. isolated from Antarctic regolith.</title>
        <authorList>
            <person name="Novakova D."/>
            <person name="Sedlar K."/>
        </authorList>
    </citation>
    <scope>NUCLEOTIDE SEQUENCE</scope>
    <source>
        <strain evidence="2">P2647</strain>
    </source>
</reference>
<dbReference type="RefSeq" id="WP_237251070.1">
    <property type="nucleotide sequence ID" value="NZ_JAKJXH010000005.1"/>
</dbReference>
<feature type="transmembrane region" description="Helical" evidence="1">
    <location>
        <begin position="30"/>
        <end position="47"/>
    </location>
</feature>
<keyword evidence="1" id="KW-0472">Membrane</keyword>
<protein>
    <submittedName>
        <fullName evidence="2">Uncharacterized protein</fullName>
    </submittedName>
</protein>
<evidence type="ECO:0000313" key="3">
    <source>
        <dbReference type="Proteomes" id="UP001162905"/>
    </source>
</evidence>
<feature type="transmembrane region" description="Helical" evidence="1">
    <location>
        <begin position="82"/>
        <end position="100"/>
    </location>
</feature>
<organism evidence="2 3">
    <name type="scientific">Pseudomonas petrae</name>
    <dbReference type="NCBI Taxonomy" id="2912190"/>
    <lineage>
        <taxon>Bacteria</taxon>
        <taxon>Pseudomonadati</taxon>
        <taxon>Pseudomonadota</taxon>
        <taxon>Gammaproteobacteria</taxon>
        <taxon>Pseudomonadales</taxon>
        <taxon>Pseudomonadaceae</taxon>
        <taxon>Pseudomonas</taxon>
    </lineage>
</organism>